<accession>A0ABY7TMI6</accession>
<name>A0ABY7TMI6_9SPHN</name>
<feature type="transmembrane region" description="Helical" evidence="1">
    <location>
        <begin position="127"/>
        <end position="146"/>
    </location>
</feature>
<feature type="transmembrane region" description="Helical" evidence="1">
    <location>
        <begin position="53"/>
        <end position="71"/>
    </location>
</feature>
<reference evidence="2 3" key="1">
    <citation type="submission" date="2023-02" db="EMBL/GenBank/DDBJ databases">
        <title>Genome sequence of Sphingomonas naphthae.</title>
        <authorList>
            <person name="Kim S."/>
            <person name="Heo J."/>
            <person name="Kwon S.-W."/>
        </authorList>
    </citation>
    <scope>NUCLEOTIDE SEQUENCE [LARGE SCALE GENOMIC DNA]</scope>
    <source>
        <strain evidence="2 3">KACC 18716</strain>
    </source>
</reference>
<evidence type="ECO:0000313" key="2">
    <source>
        <dbReference type="EMBL" id="WCT74446.1"/>
    </source>
</evidence>
<evidence type="ECO:0000256" key="1">
    <source>
        <dbReference type="SAM" id="Phobius"/>
    </source>
</evidence>
<keyword evidence="3" id="KW-1185">Reference proteome</keyword>
<gene>
    <name evidence="2" type="ORF">PQ455_04230</name>
</gene>
<organism evidence="2 3">
    <name type="scientific">Sphingomonas naphthae</name>
    <dbReference type="NCBI Taxonomy" id="1813468"/>
    <lineage>
        <taxon>Bacteria</taxon>
        <taxon>Pseudomonadati</taxon>
        <taxon>Pseudomonadota</taxon>
        <taxon>Alphaproteobacteria</taxon>
        <taxon>Sphingomonadales</taxon>
        <taxon>Sphingomonadaceae</taxon>
        <taxon>Sphingomonas</taxon>
    </lineage>
</organism>
<dbReference type="EMBL" id="CP117411">
    <property type="protein sequence ID" value="WCT74446.1"/>
    <property type="molecule type" value="Genomic_DNA"/>
</dbReference>
<feature type="transmembrane region" description="Helical" evidence="1">
    <location>
        <begin position="77"/>
        <end position="97"/>
    </location>
</feature>
<feature type="transmembrane region" description="Helical" evidence="1">
    <location>
        <begin position="26"/>
        <end position="46"/>
    </location>
</feature>
<dbReference type="RefSeq" id="WP_273689478.1">
    <property type="nucleotide sequence ID" value="NZ_CP117411.1"/>
</dbReference>
<protein>
    <submittedName>
        <fullName evidence="2">Uncharacterized protein</fullName>
    </submittedName>
</protein>
<keyword evidence="1" id="KW-1133">Transmembrane helix</keyword>
<sequence length="161" mass="16473">MRGGALPAALLCVAFALMLAFAPRRVVLPAILLTAGAAVAGSFLPIGGPSIEIAFLACWAILILACALIHLPGGVPTWLALALAPMAGLAAGAVIAGEGARTDLWRALPCLLLTLPARLILARGWQIAIKVVSSWLVAVALLAALLPQMAKTPGYVADHMD</sequence>
<dbReference type="Proteomes" id="UP001220395">
    <property type="component" value="Chromosome"/>
</dbReference>
<evidence type="ECO:0000313" key="3">
    <source>
        <dbReference type="Proteomes" id="UP001220395"/>
    </source>
</evidence>
<keyword evidence="1" id="KW-0472">Membrane</keyword>
<proteinExistence type="predicted"/>
<keyword evidence="1" id="KW-0812">Transmembrane</keyword>